<organism evidence="1 2">
    <name type="scientific">Leifsonia tongyongensis</name>
    <dbReference type="NCBI Taxonomy" id="1268043"/>
    <lineage>
        <taxon>Bacteria</taxon>
        <taxon>Bacillati</taxon>
        <taxon>Actinomycetota</taxon>
        <taxon>Actinomycetes</taxon>
        <taxon>Micrococcales</taxon>
        <taxon>Microbacteriaceae</taxon>
        <taxon>Leifsonia</taxon>
    </lineage>
</organism>
<dbReference type="AlphaFoldDB" id="A0A6L9XY40"/>
<keyword evidence="2" id="KW-1185">Reference proteome</keyword>
<evidence type="ECO:0000313" key="1">
    <source>
        <dbReference type="EMBL" id="NEN06127.1"/>
    </source>
</evidence>
<comment type="caution">
    <text evidence="1">The sequence shown here is derived from an EMBL/GenBank/DDBJ whole genome shotgun (WGS) entry which is preliminary data.</text>
</comment>
<dbReference type="Proteomes" id="UP000474967">
    <property type="component" value="Unassembled WGS sequence"/>
</dbReference>
<evidence type="ECO:0000313" key="2">
    <source>
        <dbReference type="Proteomes" id="UP000474967"/>
    </source>
</evidence>
<dbReference type="Pfam" id="PF13376">
    <property type="entry name" value="OmdA"/>
    <property type="match status" value="1"/>
</dbReference>
<dbReference type="RefSeq" id="WP_163289574.1">
    <property type="nucleotide sequence ID" value="NZ_JAAGWY010000002.1"/>
</dbReference>
<dbReference type="InterPro" id="IPR037079">
    <property type="entry name" value="AF2212/PG0164-like_sf"/>
</dbReference>
<sequence>MRIQATVESHGKTATGIEIPADVVEALGGGRRPPVSVTIDGYTYRSSVAFMGGRYLLGISAEVRQSTGVTAGNRIDVDLELDTAPREVEVPADFAGALSSSPEAQAAFGALNYSNRRRLVMAVDAAKAAETRQRRILKTIADLEAGTA</sequence>
<dbReference type="InterPro" id="IPR015018">
    <property type="entry name" value="DUF1905"/>
</dbReference>
<accession>A0A6L9XY40</accession>
<name>A0A6L9XY40_9MICO</name>
<dbReference type="Pfam" id="PF08922">
    <property type="entry name" value="DUF1905"/>
    <property type="match status" value="1"/>
</dbReference>
<protein>
    <submittedName>
        <fullName evidence="1">DUF1905 domain-containing protein</fullName>
    </submittedName>
</protein>
<reference evidence="1 2" key="1">
    <citation type="journal article" date="2014" name="J. Microbiol.">
        <title>Diaminobutyricibacter tongyongensis gen. nov., sp. nov. and Homoserinibacter gongjuensis gen. nov., sp. nov. belong to the family Microbacteriaceae.</title>
        <authorList>
            <person name="Kim S.J."/>
            <person name="Ahn J.H."/>
            <person name="Weon H.Y."/>
            <person name="Hamada M."/>
            <person name="Suzuki K."/>
            <person name="Kwon S.W."/>
        </authorList>
    </citation>
    <scope>NUCLEOTIDE SEQUENCE [LARGE SCALE GENOMIC DNA]</scope>
    <source>
        <strain evidence="1 2">NBRC 108724</strain>
    </source>
</reference>
<dbReference type="EMBL" id="JAAGWY010000002">
    <property type="protein sequence ID" value="NEN06127.1"/>
    <property type="molecule type" value="Genomic_DNA"/>
</dbReference>
<proteinExistence type="predicted"/>
<dbReference type="SUPFAM" id="SSF141694">
    <property type="entry name" value="AF2212/PG0164-like"/>
    <property type="match status" value="1"/>
</dbReference>
<gene>
    <name evidence="1" type="ORF">G3T36_09585</name>
</gene>
<dbReference type="Gene3D" id="2.40.30.100">
    <property type="entry name" value="AF2212/PG0164-like"/>
    <property type="match status" value="1"/>
</dbReference>